<name>A0ABT0UN44_9ACTN</name>
<gene>
    <name evidence="2" type="ORF">NBG84_16555</name>
</gene>
<comment type="caution">
    <text evidence="2">The sequence shown here is derived from an EMBL/GenBank/DDBJ whole genome shotgun (WGS) entry which is preliminary data.</text>
</comment>
<dbReference type="SUPFAM" id="SSF54593">
    <property type="entry name" value="Glyoxalase/Bleomycin resistance protein/Dihydroxybiphenyl dioxygenase"/>
    <property type="match status" value="1"/>
</dbReference>
<evidence type="ECO:0000259" key="1">
    <source>
        <dbReference type="PROSITE" id="PS51819"/>
    </source>
</evidence>
<protein>
    <submittedName>
        <fullName evidence="2">VOC family protein</fullName>
    </submittedName>
</protein>
<dbReference type="Gene3D" id="3.10.180.10">
    <property type="entry name" value="2,3-Dihydroxybiphenyl 1,2-Dioxygenase, domain 1"/>
    <property type="match status" value="1"/>
</dbReference>
<feature type="domain" description="VOC" evidence="1">
    <location>
        <begin position="4"/>
        <end position="128"/>
    </location>
</feature>
<organism evidence="2 3">
    <name type="scientific">Streptomyces albipurpureus</name>
    <dbReference type="NCBI Taxonomy" id="2897419"/>
    <lineage>
        <taxon>Bacteria</taxon>
        <taxon>Bacillati</taxon>
        <taxon>Actinomycetota</taxon>
        <taxon>Actinomycetes</taxon>
        <taxon>Kitasatosporales</taxon>
        <taxon>Streptomycetaceae</taxon>
        <taxon>Streptomyces</taxon>
    </lineage>
</organism>
<dbReference type="InterPro" id="IPR037523">
    <property type="entry name" value="VOC_core"/>
</dbReference>
<dbReference type="RefSeq" id="WP_250920220.1">
    <property type="nucleotide sequence ID" value="NZ_JAMQAW010000012.1"/>
</dbReference>
<dbReference type="PROSITE" id="PS51819">
    <property type="entry name" value="VOC"/>
    <property type="match status" value="1"/>
</dbReference>
<evidence type="ECO:0000313" key="2">
    <source>
        <dbReference type="EMBL" id="MCM2389880.1"/>
    </source>
</evidence>
<dbReference type="InterPro" id="IPR004360">
    <property type="entry name" value="Glyas_Fos-R_dOase_dom"/>
</dbReference>
<proteinExistence type="predicted"/>
<dbReference type="PANTHER" id="PTHR36437:SF2">
    <property type="entry name" value="GLYOXALASE_BLEOMYCIN RESISTANCE PROTEIN_DIOXYGENASE"/>
    <property type="match status" value="1"/>
</dbReference>
<sequence>MLSHLDAVTIFASDVGRTKAFYTDLLGFSVVPQFTSPEADFIWLRSEKRSTSIIVQDVATRADKPTQALIPEASGGLMLGFAVDDAEVAHKTAQDGGYEIRTPVVDMGSGRTFGVKDPAGNYLQLFDVYPQVKEIQRQLGLG</sequence>
<dbReference type="Pfam" id="PF00903">
    <property type="entry name" value="Glyoxalase"/>
    <property type="match status" value="1"/>
</dbReference>
<accession>A0ABT0UN44</accession>
<evidence type="ECO:0000313" key="3">
    <source>
        <dbReference type="Proteomes" id="UP001431429"/>
    </source>
</evidence>
<dbReference type="PANTHER" id="PTHR36437">
    <property type="entry name" value="GLYOXALASE/BLEOMYCIN RESISTANCE PROTEIN/DIOXYGENASE"/>
    <property type="match status" value="1"/>
</dbReference>
<dbReference type="EMBL" id="JAMQAW010000012">
    <property type="protein sequence ID" value="MCM2389880.1"/>
    <property type="molecule type" value="Genomic_DNA"/>
</dbReference>
<dbReference type="Proteomes" id="UP001431429">
    <property type="component" value="Unassembled WGS sequence"/>
</dbReference>
<dbReference type="InterPro" id="IPR029068">
    <property type="entry name" value="Glyas_Bleomycin-R_OHBP_Dase"/>
</dbReference>
<reference evidence="2" key="1">
    <citation type="submission" date="2022-06" db="EMBL/GenBank/DDBJ databases">
        <title>Genome public.</title>
        <authorList>
            <person name="Sun Q."/>
        </authorList>
    </citation>
    <scope>NUCLEOTIDE SEQUENCE</scope>
    <source>
        <strain evidence="2">CWNU-1</strain>
    </source>
</reference>
<keyword evidence="3" id="KW-1185">Reference proteome</keyword>